<evidence type="ECO:0000256" key="6">
    <source>
        <dbReference type="ARBA" id="ARBA00023121"/>
    </source>
</evidence>
<dbReference type="GO" id="GO:0005802">
    <property type="term" value="C:trans-Golgi network"/>
    <property type="evidence" value="ECO:0007669"/>
    <property type="project" value="TreeGrafter"/>
</dbReference>
<evidence type="ECO:0000259" key="10">
    <source>
        <dbReference type="PROSITE" id="PS50815"/>
    </source>
</evidence>
<feature type="domain" description="HORMA" evidence="10">
    <location>
        <begin position="1"/>
        <end position="144"/>
    </location>
</feature>
<evidence type="ECO:0000313" key="12">
    <source>
        <dbReference type="Proteomes" id="UP000694569"/>
    </source>
</evidence>
<keyword evidence="7" id="KW-0472">Membrane</keyword>
<comment type="similarity">
    <text evidence="3">Belongs to the GOLPH3/VPS74 family.</text>
</comment>
<proteinExistence type="inferred from homology"/>
<dbReference type="Proteomes" id="UP000694569">
    <property type="component" value="Unplaced"/>
</dbReference>
<organism evidence="11 12">
    <name type="scientific">Leptobrachium leishanense</name>
    <name type="common">Leishan spiny toad</name>
    <dbReference type="NCBI Taxonomy" id="445787"/>
    <lineage>
        <taxon>Eukaryota</taxon>
        <taxon>Metazoa</taxon>
        <taxon>Chordata</taxon>
        <taxon>Craniata</taxon>
        <taxon>Vertebrata</taxon>
        <taxon>Euteleostomi</taxon>
        <taxon>Amphibia</taxon>
        <taxon>Batrachia</taxon>
        <taxon>Anura</taxon>
        <taxon>Pelobatoidea</taxon>
        <taxon>Megophryidae</taxon>
        <taxon>Leptobrachium</taxon>
    </lineage>
</organism>
<feature type="region of interest" description="Disordered" evidence="9">
    <location>
        <begin position="159"/>
        <end position="200"/>
    </location>
</feature>
<dbReference type="FunFam" id="1.10.3630.10:FF:000001">
    <property type="entry name" value="Golgi phosphoprotein 3"/>
    <property type="match status" value="1"/>
</dbReference>
<dbReference type="GO" id="GO:0006890">
    <property type="term" value="P:retrograde vesicle-mediated transport, Golgi to endoplasmic reticulum"/>
    <property type="evidence" value="ECO:0007669"/>
    <property type="project" value="TreeGrafter"/>
</dbReference>
<dbReference type="OrthoDB" id="1928087at2759"/>
<sequence>MLGCYDALQKKYLRMVVLAIYTNPEDPKTITECYQFKFKYTSSGPVMDFTSGKGESAVSACSDIKKASVLLIRKLYILMQNLGHLPNDVFLTMNLFYYDEVTPPEYQPPGFKEASCDGMMFEGEPMHLNVGGVTTPYHVLKVKVTTEKDRMEIAEEALLRKGEDDPPSHVVQMDSADAEKTDQPVNGETASLNGEKQNVESMDTQEVNLDYKGAENAESDQNEEPQTQPALCILMEGTGLETFHNAPCTVIHVLTIKRQNPRSESTGLKTRSGKVFSSQIEEASSKTVQPAFAKSKAGHQATKQRRPFEIPMSQEESSTPKRRKMTTLIRRGRRTEESQDKRADSDDSSKDNDDETSSDCKDMRLTLMEEVLLLGLKDKEGYTSFWNDCISSGLRGGILIELWLRGRIVLEPATLRKKRLLDRKVLLKKDAPTGDVLLDETLKHMKATEPAETVQSWIELLTGETWNPFKLQYQLRNVRERIAKNLVEKGILTTEKQNFLLFDMTTHPVTNTTEKQRLVKKLQESLLDKWVNDPHRMDKRTLALLVLAHSSDVLENAFSSMSDENYDVAMNRSKELLDLDPDTEGNKPNASEMTWAVLSAFNKS</sequence>
<evidence type="ECO:0000256" key="1">
    <source>
        <dbReference type="ARBA" id="ARBA00004344"/>
    </source>
</evidence>
<reference evidence="11" key="2">
    <citation type="submission" date="2025-09" db="UniProtKB">
        <authorList>
            <consortium name="Ensembl"/>
        </authorList>
    </citation>
    <scope>IDENTIFICATION</scope>
</reference>
<keyword evidence="12" id="KW-1185">Reference proteome</keyword>
<dbReference type="GO" id="GO:0070273">
    <property type="term" value="F:phosphatidylinositol-4-phosphate binding"/>
    <property type="evidence" value="ECO:0007669"/>
    <property type="project" value="InterPro"/>
</dbReference>
<feature type="region of interest" description="Disordered" evidence="9">
    <location>
        <begin position="280"/>
        <end position="361"/>
    </location>
</feature>
<evidence type="ECO:0000256" key="7">
    <source>
        <dbReference type="ARBA" id="ARBA00023136"/>
    </source>
</evidence>
<dbReference type="GeneTree" id="ENSGT00390000007153"/>
<evidence type="ECO:0000313" key="11">
    <source>
        <dbReference type="Ensembl" id="ENSLLEP00000040456.1"/>
    </source>
</evidence>
<dbReference type="PANTHER" id="PTHR12704:SF4">
    <property type="entry name" value="GOLGI PHOSPHOPROTEIN 3-LIKE"/>
    <property type="match status" value="1"/>
</dbReference>
<accession>A0A8C5QS46</accession>
<evidence type="ECO:0000256" key="2">
    <source>
        <dbReference type="ARBA" id="ARBA00004546"/>
    </source>
</evidence>
<dbReference type="GO" id="GO:0007030">
    <property type="term" value="P:Golgi organization"/>
    <property type="evidence" value="ECO:0007669"/>
    <property type="project" value="TreeGrafter"/>
</dbReference>
<dbReference type="AlphaFoldDB" id="A0A8C5QS46"/>
<dbReference type="InterPro" id="IPR008628">
    <property type="entry name" value="GPP34-like"/>
</dbReference>
<evidence type="ECO:0000256" key="4">
    <source>
        <dbReference type="ARBA" id="ARBA00011182"/>
    </source>
</evidence>
<keyword evidence="6" id="KW-0446">Lipid-binding</keyword>
<dbReference type="InterPro" id="IPR036570">
    <property type="entry name" value="HORMA_dom_sf"/>
</dbReference>
<dbReference type="GO" id="GO:0043001">
    <property type="term" value="P:Golgi to plasma membrane protein transport"/>
    <property type="evidence" value="ECO:0007669"/>
    <property type="project" value="TreeGrafter"/>
</dbReference>
<dbReference type="SUPFAM" id="SSF56019">
    <property type="entry name" value="The spindle assembly checkpoint protein mad2"/>
    <property type="match status" value="1"/>
</dbReference>
<dbReference type="Pfam" id="PF05719">
    <property type="entry name" value="GPP34"/>
    <property type="match status" value="1"/>
</dbReference>
<evidence type="ECO:0000256" key="5">
    <source>
        <dbReference type="ARBA" id="ARBA00023034"/>
    </source>
</evidence>
<dbReference type="InterPro" id="IPR038261">
    <property type="entry name" value="GPP34-like_sf"/>
</dbReference>
<comment type="subunit">
    <text evidence="4">Homooligomer.</text>
</comment>
<comment type="subcellular location">
    <subcellularLocation>
        <location evidence="1">Golgi apparatus</location>
        <location evidence="1">Golgi stack membrane</location>
        <topology evidence="1">Peripheral membrane protein</topology>
        <orientation evidence="1">Cytoplasmic side</orientation>
    </subcellularLocation>
    <subcellularLocation>
        <location evidence="2">Golgi apparatus</location>
        <location evidence="2">trans-Golgi network membrane</location>
        <topology evidence="2">Peripheral membrane protein</topology>
        <orientation evidence="2">Cytoplasmic side</orientation>
    </subcellularLocation>
</comment>
<evidence type="ECO:0000256" key="3">
    <source>
        <dbReference type="ARBA" id="ARBA00007284"/>
    </source>
</evidence>
<dbReference type="InterPro" id="IPR003511">
    <property type="entry name" value="HORMA_dom"/>
</dbReference>
<dbReference type="PROSITE" id="PS50815">
    <property type="entry name" value="HORMA"/>
    <property type="match status" value="1"/>
</dbReference>
<feature type="compositionally biased region" description="Basic residues" evidence="9">
    <location>
        <begin position="320"/>
        <end position="333"/>
    </location>
</feature>
<gene>
    <name evidence="11" type="primary">GOLPH3L</name>
</gene>
<dbReference type="Ensembl" id="ENSLLET00000042103.1">
    <property type="protein sequence ID" value="ENSLLEP00000040456.1"/>
    <property type="gene ID" value="ENSLLEG00000025739.1"/>
</dbReference>
<feature type="compositionally biased region" description="Polar residues" evidence="9">
    <location>
        <begin position="183"/>
        <end position="200"/>
    </location>
</feature>
<evidence type="ECO:0000256" key="9">
    <source>
        <dbReference type="SAM" id="MobiDB-lite"/>
    </source>
</evidence>
<feature type="compositionally biased region" description="Basic and acidic residues" evidence="9">
    <location>
        <begin position="334"/>
        <end position="351"/>
    </location>
</feature>
<dbReference type="GO" id="GO:0048194">
    <property type="term" value="P:Golgi vesicle budding"/>
    <property type="evidence" value="ECO:0007669"/>
    <property type="project" value="TreeGrafter"/>
</dbReference>
<name>A0A8C5QS46_9ANUR</name>
<comment type="function">
    <text evidence="8">Phosphatidylinositol-4-phosphate-binding protein that may play a role in the process of vesicle budding at the Golgi and anterograde transport to the plasma membrane.</text>
</comment>
<dbReference type="Gene3D" id="1.10.3630.10">
    <property type="entry name" value="yeast vps74-n-term truncation variant domain like"/>
    <property type="match status" value="1"/>
</dbReference>
<protein>
    <submittedName>
        <fullName evidence="11">Golgi phosphoprotein 3 like</fullName>
    </submittedName>
</protein>
<dbReference type="GO" id="GO:0000139">
    <property type="term" value="C:Golgi membrane"/>
    <property type="evidence" value="ECO:0007669"/>
    <property type="project" value="GOC"/>
</dbReference>
<reference evidence="11" key="1">
    <citation type="submission" date="2025-08" db="UniProtKB">
        <authorList>
            <consortium name="Ensembl"/>
        </authorList>
    </citation>
    <scope>IDENTIFICATION</scope>
</reference>
<keyword evidence="5" id="KW-0333">Golgi apparatus</keyword>
<dbReference type="PANTHER" id="PTHR12704">
    <property type="entry name" value="TRANS-GOLGI PROTEIN GMX33"/>
    <property type="match status" value="1"/>
</dbReference>
<dbReference type="GO" id="GO:0005829">
    <property type="term" value="C:cytosol"/>
    <property type="evidence" value="ECO:0007669"/>
    <property type="project" value="TreeGrafter"/>
</dbReference>
<evidence type="ECO:0000256" key="8">
    <source>
        <dbReference type="ARBA" id="ARBA00053867"/>
    </source>
</evidence>
<dbReference type="Pfam" id="PF02301">
    <property type="entry name" value="HORMA"/>
    <property type="match status" value="1"/>
</dbReference>
<dbReference type="GO" id="GO:0032580">
    <property type="term" value="C:Golgi cisterna membrane"/>
    <property type="evidence" value="ECO:0007669"/>
    <property type="project" value="UniProtKB-SubCell"/>
</dbReference>
<dbReference type="Gene3D" id="3.30.900.10">
    <property type="entry name" value="HORMA domain"/>
    <property type="match status" value="1"/>
</dbReference>